<feature type="domain" description="Glycosyltransferase 2-like" evidence="2">
    <location>
        <begin position="40"/>
        <end position="160"/>
    </location>
</feature>
<dbReference type="RefSeq" id="WP_015798448.1">
    <property type="nucleotide sequence ID" value="NC_013124.1"/>
</dbReference>
<keyword evidence="3" id="KW-0808">Transferase</keyword>
<protein>
    <submittedName>
        <fullName evidence="3">Glycosyl transferase family 2</fullName>
    </submittedName>
</protein>
<evidence type="ECO:0000313" key="3">
    <source>
        <dbReference type="EMBL" id="ACU53962.1"/>
    </source>
</evidence>
<sequence>MRVTPDVRSAAFDPDDAIDRLVLARFDDDNPRLPEAAVMVVIPAFDEEATIADVIRRVPRQLAGSPPLVVVVSDGSRDATVDVARREGALVLDVPINRGQGAALRLGYLLAIRRGARIVGIVDADGQWDPADLATGVDLVDHHVATFAQGSRRLGTSTVGDPIRDLGVRVFSLVVSALIGQRVGDTSSGIRVIAAELLGRLRLDQPQYQSAELLLAAAFAGATIVEFPVTMVARRAGTSKKGRNWRYGLRYGRVVARTYLRERWIAPR</sequence>
<dbReference type="CAZy" id="GT2">
    <property type="family name" value="Glycosyltransferase Family 2"/>
</dbReference>
<dbReference type="Pfam" id="PF00535">
    <property type="entry name" value="Glycos_transf_2"/>
    <property type="match status" value="1"/>
</dbReference>
<dbReference type="HOGENOM" id="CLU_033536_7_4_11"/>
<dbReference type="AlphaFoldDB" id="C7LZ04"/>
<dbReference type="EMBL" id="CP001631">
    <property type="protein sequence ID" value="ACU53962.1"/>
    <property type="molecule type" value="Genomic_DNA"/>
</dbReference>
<dbReference type="InterPro" id="IPR029044">
    <property type="entry name" value="Nucleotide-diphossugar_trans"/>
</dbReference>
<name>C7LZ04_ACIFD</name>
<proteinExistence type="inferred from homology"/>
<dbReference type="InterPro" id="IPR050256">
    <property type="entry name" value="Glycosyltransferase_2"/>
</dbReference>
<dbReference type="KEGG" id="afo:Afer_1024"/>
<accession>C7LZ04</accession>
<evidence type="ECO:0000256" key="1">
    <source>
        <dbReference type="ARBA" id="ARBA00006739"/>
    </source>
</evidence>
<dbReference type="CDD" id="cd04179">
    <property type="entry name" value="DPM_DPG-synthase_like"/>
    <property type="match status" value="1"/>
</dbReference>
<dbReference type="eggNOG" id="COG0463">
    <property type="taxonomic scope" value="Bacteria"/>
</dbReference>
<dbReference type="Gene3D" id="3.90.550.10">
    <property type="entry name" value="Spore Coat Polysaccharide Biosynthesis Protein SpsA, Chain A"/>
    <property type="match status" value="1"/>
</dbReference>
<dbReference type="Proteomes" id="UP000000771">
    <property type="component" value="Chromosome"/>
</dbReference>
<dbReference type="InterPro" id="IPR001173">
    <property type="entry name" value="Glyco_trans_2-like"/>
</dbReference>
<dbReference type="PANTHER" id="PTHR48090:SF7">
    <property type="entry name" value="RFBJ PROTEIN"/>
    <property type="match status" value="1"/>
</dbReference>
<organism evidence="3 4">
    <name type="scientific">Acidimicrobium ferrooxidans (strain DSM 10331 / JCM 15462 / NBRC 103882 / ICP)</name>
    <dbReference type="NCBI Taxonomy" id="525909"/>
    <lineage>
        <taxon>Bacteria</taxon>
        <taxon>Bacillati</taxon>
        <taxon>Actinomycetota</taxon>
        <taxon>Acidimicrobiia</taxon>
        <taxon>Acidimicrobiales</taxon>
        <taxon>Acidimicrobiaceae</taxon>
        <taxon>Acidimicrobium</taxon>
    </lineage>
</organism>
<dbReference type="PANTHER" id="PTHR48090">
    <property type="entry name" value="UNDECAPRENYL-PHOSPHATE 4-DEOXY-4-FORMAMIDO-L-ARABINOSE TRANSFERASE-RELATED"/>
    <property type="match status" value="1"/>
</dbReference>
<dbReference type="GO" id="GO:0016740">
    <property type="term" value="F:transferase activity"/>
    <property type="evidence" value="ECO:0007669"/>
    <property type="project" value="UniProtKB-KW"/>
</dbReference>
<reference evidence="3 4" key="1">
    <citation type="journal article" date="2009" name="Stand. Genomic Sci.">
        <title>Complete genome sequence of Acidimicrobium ferrooxidans type strain (ICP).</title>
        <authorList>
            <person name="Clum A."/>
            <person name="Nolan M."/>
            <person name="Lang E."/>
            <person name="Glavina Del Rio T."/>
            <person name="Tice H."/>
            <person name="Copeland A."/>
            <person name="Cheng J.F."/>
            <person name="Lucas S."/>
            <person name="Chen F."/>
            <person name="Bruce D."/>
            <person name="Goodwin L."/>
            <person name="Pitluck S."/>
            <person name="Ivanova N."/>
            <person name="Mavrommatis K."/>
            <person name="Mikhailova N."/>
            <person name="Pati A."/>
            <person name="Chen A."/>
            <person name="Palaniappan K."/>
            <person name="Goker M."/>
            <person name="Spring S."/>
            <person name="Land M."/>
            <person name="Hauser L."/>
            <person name="Chang Y.J."/>
            <person name="Jeffries C.C."/>
            <person name="Chain P."/>
            <person name="Bristow J."/>
            <person name="Eisen J.A."/>
            <person name="Markowitz V."/>
            <person name="Hugenholtz P."/>
            <person name="Kyrpides N.C."/>
            <person name="Klenk H.P."/>
            <person name="Lapidus A."/>
        </authorList>
    </citation>
    <scope>NUCLEOTIDE SEQUENCE [LARGE SCALE GENOMIC DNA]</scope>
    <source>
        <strain evidence="4">DSM 10331 / JCM 15462 / NBRC 103882 / ICP</strain>
    </source>
</reference>
<evidence type="ECO:0000313" key="4">
    <source>
        <dbReference type="Proteomes" id="UP000000771"/>
    </source>
</evidence>
<dbReference type="SUPFAM" id="SSF53448">
    <property type="entry name" value="Nucleotide-diphospho-sugar transferases"/>
    <property type="match status" value="1"/>
</dbReference>
<evidence type="ECO:0000259" key="2">
    <source>
        <dbReference type="Pfam" id="PF00535"/>
    </source>
</evidence>
<keyword evidence="4" id="KW-1185">Reference proteome</keyword>
<gene>
    <name evidence="3" type="ordered locus">Afer_1024</name>
</gene>
<comment type="similarity">
    <text evidence="1">Belongs to the glycosyltransferase 2 family.</text>
</comment>
<dbReference type="STRING" id="525909.Afer_1024"/>